<dbReference type="Proteomes" id="UP001195483">
    <property type="component" value="Unassembled WGS sequence"/>
</dbReference>
<proteinExistence type="predicted"/>
<organism evidence="1 2">
    <name type="scientific">Potamilus streckersoni</name>
    <dbReference type="NCBI Taxonomy" id="2493646"/>
    <lineage>
        <taxon>Eukaryota</taxon>
        <taxon>Metazoa</taxon>
        <taxon>Spiralia</taxon>
        <taxon>Lophotrochozoa</taxon>
        <taxon>Mollusca</taxon>
        <taxon>Bivalvia</taxon>
        <taxon>Autobranchia</taxon>
        <taxon>Heteroconchia</taxon>
        <taxon>Palaeoheterodonta</taxon>
        <taxon>Unionida</taxon>
        <taxon>Unionoidea</taxon>
        <taxon>Unionidae</taxon>
        <taxon>Ambleminae</taxon>
        <taxon>Lampsilini</taxon>
        <taxon>Potamilus</taxon>
    </lineage>
</organism>
<dbReference type="AlphaFoldDB" id="A0AAE0S4R7"/>
<comment type="caution">
    <text evidence="1">The sequence shown here is derived from an EMBL/GenBank/DDBJ whole genome shotgun (WGS) entry which is preliminary data.</text>
</comment>
<reference evidence="1" key="3">
    <citation type="submission" date="2023-05" db="EMBL/GenBank/DDBJ databases">
        <authorList>
            <person name="Smith C.H."/>
        </authorList>
    </citation>
    <scope>NUCLEOTIDE SEQUENCE</scope>
    <source>
        <strain evidence="1">CHS0354</strain>
        <tissue evidence="1">Mantle</tissue>
    </source>
</reference>
<protein>
    <submittedName>
        <fullName evidence="1">Uncharacterized protein</fullName>
    </submittedName>
</protein>
<sequence length="178" mass="20356">MGLEELENRRTRTAGGGCWIHVPKCPAHTSVKSMFYDAWGAANMHTVTSVRDIFTRVLDRIKLISKSFQRSSTLIPQAPTNPTNKPDWTYKSPKSLSPRKYLLYPTVVLMTLINRFYLYSHLTSSRLENLRSDACHTRPSVGLQRLQNDRDNVVPHQTRQGGRKTISLLHQLKILPNT</sequence>
<dbReference type="EMBL" id="JAEAOA010000334">
    <property type="protein sequence ID" value="KAK3585351.1"/>
    <property type="molecule type" value="Genomic_DNA"/>
</dbReference>
<evidence type="ECO:0000313" key="2">
    <source>
        <dbReference type="Proteomes" id="UP001195483"/>
    </source>
</evidence>
<gene>
    <name evidence="1" type="ORF">CHS0354_004622</name>
</gene>
<evidence type="ECO:0000313" key="1">
    <source>
        <dbReference type="EMBL" id="KAK3585351.1"/>
    </source>
</evidence>
<keyword evidence="2" id="KW-1185">Reference proteome</keyword>
<reference evidence="1" key="2">
    <citation type="journal article" date="2021" name="Genome Biol. Evol.">
        <title>Developing a high-quality reference genome for a parasitic bivalve with doubly uniparental inheritance (Bivalvia: Unionida).</title>
        <authorList>
            <person name="Smith C.H."/>
        </authorList>
    </citation>
    <scope>NUCLEOTIDE SEQUENCE</scope>
    <source>
        <strain evidence="1">CHS0354</strain>
        <tissue evidence="1">Mantle</tissue>
    </source>
</reference>
<name>A0AAE0S4R7_9BIVA</name>
<reference evidence="1" key="1">
    <citation type="journal article" date="2021" name="Genome Biol. Evol.">
        <title>A High-Quality Reference Genome for a Parasitic Bivalve with Doubly Uniparental Inheritance (Bivalvia: Unionida).</title>
        <authorList>
            <person name="Smith C.H."/>
        </authorList>
    </citation>
    <scope>NUCLEOTIDE SEQUENCE</scope>
    <source>
        <strain evidence="1">CHS0354</strain>
    </source>
</reference>
<accession>A0AAE0S4R7</accession>